<dbReference type="STRING" id="1618434.UR52_C0015G0003"/>
<evidence type="ECO:0000313" key="4">
    <source>
        <dbReference type="Proteomes" id="UP000034176"/>
    </source>
</evidence>
<dbReference type="PANTHER" id="PTHR43213:SF5">
    <property type="entry name" value="BIFUNCTIONAL DTTP_UTP PYROPHOSPHATASE_METHYLTRANSFERASE PROTEIN-RELATED"/>
    <property type="match status" value="1"/>
</dbReference>
<dbReference type="AlphaFoldDB" id="A0A0G0DV59"/>
<dbReference type="PANTHER" id="PTHR43213">
    <property type="entry name" value="BIFUNCTIONAL DTTP/UTP PYROPHOSPHATASE/METHYLTRANSFERASE PROTEIN-RELATED"/>
    <property type="match status" value="1"/>
</dbReference>
<keyword evidence="2" id="KW-0378">Hydrolase</keyword>
<protein>
    <submittedName>
        <fullName evidence="3">Septum formation protein Maf</fullName>
    </submittedName>
</protein>
<accession>A0A0G0DV59</accession>
<dbReference type="PIRSF" id="PIRSF006305">
    <property type="entry name" value="Maf"/>
    <property type="match status" value="1"/>
</dbReference>
<evidence type="ECO:0000256" key="1">
    <source>
        <dbReference type="ARBA" id="ARBA00001968"/>
    </source>
</evidence>
<dbReference type="InterPro" id="IPR029001">
    <property type="entry name" value="ITPase-like_fam"/>
</dbReference>
<dbReference type="Pfam" id="PF02545">
    <property type="entry name" value="Maf"/>
    <property type="match status" value="1"/>
</dbReference>
<dbReference type="EMBL" id="LBPN01000015">
    <property type="protein sequence ID" value="KKP59027.1"/>
    <property type="molecule type" value="Genomic_DNA"/>
</dbReference>
<organism evidence="3 4">
    <name type="scientific">Candidatus Gottesmanbacteria bacterium GW2011_GWA1_34_13</name>
    <dbReference type="NCBI Taxonomy" id="1618434"/>
    <lineage>
        <taxon>Bacteria</taxon>
        <taxon>Candidatus Gottesmaniibacteriota</taxon>
    </lineage>
</organism>
<name>A0A0G0DV59_9BACT</name>
<sequence>MVTTIRRQTESQLDKFDQLDKLGDATDIVKSKLNPKRYLIVAADSMAILRKPFGFAQGKAYGKAKTKTEGKQILQALMGKTHEFVTAASIVHLELLKELKILKRWNSITTTRVTMRQLNPDELESYVKYFDFSKFAAGYAINEYPTDLITKIDGSYTNVIGLPFEVILPIFRKLHLI</sequence>
<comment type="cofactor">
    <cofactor evidence="1">
        <name>a divalent metal cation</name>
        <dbReference type="ChEBI" id="CHEBI:60240"/>
    </cofactor>
</comment>
<comment type="caution">
    <text evidence="3">The sequence shown here is derived from an EMBL/GenBank/DDBJ whole genome shotgun (WGS) entry which is preliminary data.</text>
</comment>
<evidence type="ECO:0000256" key="2">
    <source>
        <dbReference type="ARBA" id="ARBA00022801"/>
    </source>
</evidence>
<dbReference type="GO" id="GO:0047429">
    <property type="term" value="F:nucleoside triphosphate diphosphatase activity"/>
    <property type="evidence" value="ECO:0007669"/>
    <property type="project" value="InterPro"/>
</dbReference>
<dbReference type="InterPro" id="IPR003697">
    <property type="entry name" value="Maf-like"/>
</dbReference>
<dbReference type="SUPFAM" id="SSF52972">
    <property type="entry name" value="ITPase-like"/>
    <property type="match status" value="1"/>
</dbReference>
<reference evidence="3 4" key="1">
    <citation type="journal article" date="2015" name="Nature">
        <title>rRNA introns, odd ribosomes, and small enigmatic genomes across a large radiation of phyla.</title>
        <authorList>
            <person name="Brown C.T."/>
            <person name="Hug L.A."/>
            <person name="Thomas B.C."/>
            <person name="Sharon I."/>
            <person name="Castelle C.J."/>
            <person name="Singh A."/>
            <person name="Wilkins M.J."/>
            <person name="Williams K.H."/>
            <person name="Banfield J.F."/>
        </authorList>
    </citation>
    <scope>NUCLEOTIDE SEQUENCE [LARGE SCALE GENOMIC DNA]</scope>
</reference>
<evidence type="ECO:0000313" key="3">
    <source>
        <dbReference type="EMBL" id="KKP59027.1"/>
    </source>
</evidence>
<gene>
    <name evidence="3" type="ORF">UR52_C0015G0003</name>
</gene>
<proteinExistence type="predicted"/>
<dbReference type="Proteomes" id="UP000034176">
    <property type="component" value="Unassembled WGS sequence"/>
</dbReference>
<dbReference type="Gene3D" id="3.90.950.10">
    <property type="match status" value="1"/>
</dbReference>